<keyword evidence="2" id="KW-0472">Membrane</keyword>
<keyword evidence="2" id="KW-1133">Transmembrane helix</keyword>
<feature type="transmembrane region" description="Helical" evidence="2">
    <location>
        <begin position="173"/>
        <end position="194"/>
    </location>
</feature>
<evidence type="ECO:0000256" key="2">
    <source>
        <dbReference type="SAM" id="Phobius"/>
    </source>
</evidence>
<feature type="compositionally biased region" description="Low complexity" evidence="1">
    <location>
        <begin position="1"/>
        <end position="34"/>
    </location>
</feature>
<organism evidence="3 4">
    <name type="scientific">Geodermatophilus normandii</name>
    <dbReference type="NCBI Taxonomy" id="1137989"/>
    <lineage>
        <taxon>Bacteria</taxon>
        <taxon>Bacillati</taxon>
        <taxon>Actinomycetota</taxon>
        <taxon>Actinomycetes</taxon>
        <taxon>Geodermatophilales</taxon>
        <taxon>Geodermatophilaceae</taxon>
        <taxon>Geodermatophilus</taxon>
    </lineage>
</organism>
<evidence type="ECO:0000313" key="4">
    <source>
        <dbReference type="Proteomes" id="UP000246661"/>
    </source>
</evidence>
<feature type="transmembrane region" description="Helical" evidence="2">
    <location>
        <begin position="118"/>
        <end position="139"/>
    </location>
</feature>
<dbReference type="Proteomes" id="UP000246661">
    <property type="component" value="Unassembled WGS sequence"/>
</dbReference>
<name>A0A317QLI0_9ACTN</name>
<dbReference type="AlphaFoldDB" id="A0A317QLI0"/>
<keyword evidence="2" id="KW-0812">Transmembrane</keyword>
<feature type="transmembrane region" description="Helical" evidence="2">
    <location>
        <begin position="68"/>
        <end position="89"/>
    </location>
</feature>
<dbReference type="EMBL" id="QGTX01000001">
    <property type="protein sequence ID" value="PWW22510.1"/>
    <property type="molecule type" value="Genomic_DNA"/>
</dbReference>
<evidence type="ECO:0000313" key="3">
    <source>
        <dbReference type="EMBL" id="PWW22510.1"/>
    </source>
</evidence>
<comment type="caution">
    <text evidence="3">The sequence shown here is derived from an EMBL/GenBank/DDBJ whole genome shotgun (WGS) entry which is preliminary data.</text>
</comment>
<evidence type="ECO:0000256" key="1">
    <source>
        <dbReference type="SAM" id="MobiDB-lite"/>
    </source>
</evidence>
<dbReference type="RefSeq" id="WP_110005120.1">
    <property type="nucleotide sequence ID" value="NZ_QGTX01000001.1"/>
</dbReference>
<sequence>MTAGQGPQGWDQPGQQPYGRQQPYGQDPYAQNPYPQQPPGGYGSAPAAPDSWGAPAPVERPQAVRLGVGAWVASILLALLSSILTFAQLDELVDQALLDQGLDPADYSGVTDAASTGVVLAGVVFGLVFVGLELMFVWFAWQGRNWARIVLWVLGGLALVFGLVGLLSSPLPGLLTVLSLVQYLLILVGVVALAQKPASEWYRYRGWQRARGL</sequence>
<feature type="region of interest" description="Disordered" evidence="1">
    <location>
        <begin position="1"/>
        <end position="56"/>
    </location>
</feature>
<protein>
    <submittedName>
        <fullName evidence="3">Uncharacterized protein</fullName>
    </submittedName>
</protein>
<accession>A0A317QLI0</accession>
<reference evidence="4" key="1">
    <citation type="submission" date="2018-05" db="EMBL/GenBank/DDBJ databases">
        <authorList>
            <person name="Klenk H.-P."/>
            <person name="Huntemann M."/>
            <person name="Clum A."/>
            <person name="Pillay M."/>
            <person name="Palaniappan K."/>
            <person name="Varghese N."/>
            <person name="Mikhailova N."/>
            <person name="Stamatis D."/>
            <person name="Reddy T."/>
            <person name="Daum C."/>
            <person name="Shapiro N."/>
            <person name="Ivanova N."/>
            <person name="Kyrpides N."/>
            <person name="Woyke T."/>
        </authorList>
    </citation>
    <scope>NUCLEOTIDE SEQUENCE [LARGE SCALE GENOMIC DNA]</scope>
    <source>
        <strain evidence="4">DSM 45417</strain>
    </source>
</reference>
<proteinExistence type="predicted"/>
<gene>
    <name evidence="3" type="ORF">JD79_01664</name>
</gene>
<dbReference type="OrthoDB" id="5191398at2"/>
<feature type="transmembrane region" description="Helical" evidence="2">
    <location>
        <begin position="146"/>
        <end position="167"/>
    </location>
</feature>
<keyword evidence="4" id="KW-1185">Reference proteome</keyword>